<gene>
    <name evidence="2" type="ORF">D1Z90_13690</name>
</gene>
<evidence type="ECO:0000313" key="2">
    <source>
        <dbReference type="EMBL" id="RJG42326.1"/>
    </source>
</evidence>
<comment type="caution">
    <text evidence="2">The sequence shown here is derived from an EMBL/GenBank/DDBJ whole genome shotgun (WGS) entry which is preliminary data.</text>
</comment>
<evidence type="ECO:0000313" key="3">
    <source>
        <dbReference type="Proteomes" id="UP000283255"/>
    </source>
</evidence>
<evidence type="ECO:0008006" key="4">
    <source>
        <dbReference type="Google" id="ProtNLM"/>
    </source>
</evidence>
<feature type="chain" id="PRO_5019218716" description="Organic solvent tolerance-like N-terminal domain-containing protein" evidence="1">
    <location>
        <begin position="24"/>
        <end position="256"/>
    </location>
</feature>
<organism evidence="2 3">
    <name type="scientific">Motilimonas pumila</name>
    <dbReference type="NCBI Taxonomy" id="2303987"/>
    <lineage>
        <taxon>Bacteria</taxon>
        <taxon>Pseudomonadati</taxon>
        <taxon>Pseudomonadota</taxon>
        <taxon>Gammaproteobacteria</taxon>
        <taxon>Alteromonadales</taxon>
        <taxon>Alteromonadales genera incertae sedis</taxon>
        <taxon>Motilimonas</taxon>
    </lineage>
</organism>
<evidence type="ECO:0000256" key="1">
    <source>
        <dbReference type="SAM" id="SignalP"/>
    </source>
</evidence>
<reference evidence="2 3" key="1">
    <citation type="submission" date="2018-09" db="EMBL/GenBank/DDBJ databases">
        <authorList>
            <person name="Wang F."/>
        </authorList>
    </citation>
    <scope>NUCLEOTIDE SEQUENCE [LARGE SCALE GENOMIC DNA]</scope>
    <source>
        <strain evidence="2 3">PLHSC7-2</strain>
    </source>
</reference>
<proteinExistence type="predicted"/>
<dbReference type="RefSeq" id="WP_119911342.1">
    <property type="nucleotide sequence ID" value="NZ_QZCH01000018.1"/>
</dbReference>
<feature type="signal peptide" evidence="1">
    <location>
        <begin position="1"/>
        <end position="23"/>
    </location>
</feature>
<sequence>MINHKLAVVSLLGCSLLPGMASADDIKAQLKQLKEYCDEGLLSQKVCEQRQLEILQGNNPSASATKSAAVVSASSAAVVSASSAAGVSASEVNKAAVSGVDVESQSVSGWQAFINKHKKPLTLPTPDASCADLSGQWQYQEKGFLECFEADESDDFDNDVYQTTTSVQFRQQGCELTVFANNAMVMEGAISQGQLYLTNQVSLINGKQVDVKSARVAYQGLLGENSMTLKGAGGVDAEFLMRDKYCPYESKVALRK</sequence>
<keyword evidence="3" id="KW-1185">Reference proteome</keyword>
<dbReference type="AlphaFoldDB" id="A0A418YCU7"/>
<name>A0A418YCU7_9GAMM</name>
<dbReference type="Proteomes" id="UP000283255">
    <property type="component" value="Unassembled WGS sequence"/>
</dbReference>
<dbReference type="EMBL" id="QZCH01000018">
    <property type="protein sequence ID" value="RJG42326.1"/>
    <property type="molecule type" value="Genomic_DNA"/>
</dbReference>
<reference evidence="2 3" key="2">
    <citation type="submission" date="2019-01" db="EMBL/GenBank/DDBJ databases">
        <title>Motilimonas pumilus sp. nov., isolated from the gut of sea cucumber (Apostichopus japonicus).</title>
        <authorList>
            <person name="Wang F.-Q."/>
            <person name="Ren L.-H."/>
            <person name="Lin Y.-W."/>
            <person name="Sun G.-H."/>
            <person name="Du Z.-J."/>
            <person name="Zhao J.-X."/>
            <person name="Liu X.-J."/>
            <person name="Liu L.-J."/>
        </authorList>
    </citation>
    <scope>NUCLEOTIDE SEQUENCE [LARGE SCALE GENOMIC DNA]</scope>
    <source>
        <strain evidence="2 3">PLHSC7-2</strain>
    </source>
</reference>
<keyword evidence="1" id="KW-0732">Signal</keyword>
<protein>
    <recommendedName>
        <fullName evidence="4">Organic solvent tolerance-like N-terminal domain-containing protein</fullName>
    </recommendedName>
</protein>
<accession>A0A418YCU7</accession>